<dbReference type="EMBL" id="BMCJ01000003">
    <property type="protein sequence ID" value="GGC87887.1"/>
    <property type="molecule type" value="Genomic_DNA"/>
</dbReference>
<sequence>MSIKRFFNNKGHQTINDIFQDLVRSNFDVLEKKIYDTNKANTVASFHRERVNKDE</sequence>
<evidence type="ECO:0000313" key="2">
    <source>
        <dbReference type="Proteomes" id="UP000619534"/>
    </source>
</evidence>
<protein>
    <submittedName>
        <fullName evidence="1">Uncharacterized protein</fullName>
    </submittedName>
</protein>
<organism evidence="1 2">
    <name type="scientific">Thalassobacillus devorans</name>
    <dbReference type="NCBI Taxonomy" id="279813"/>
    <lineage>
        <taxon>Bacteria</taxon>
        <taxon>Bacillati</taxon>
        <taxon>Bacillota</taxon>
        <taxon>Bacilli</taxon>
        <taxon>Bacillales</taxon>
        <taxon>Bacillaceae</taxon>
        <taxon>Thalassobacillus</taxon>
    </lineage>
</organism>
<keyword evidence="2" id="KW-1185">Reference proteome</keyword>
<proteinExistence type="predicted"/>
<comment type="caution">
    <text evidence="1">The sequence shown here is derived from an EMBL/GenBank/DDBJ whole genome shotgun (WGS) entry which is preliminary data.</text>
</comment>
<gene>
    <name evidence="1" type="ORF">GCM10007216_18290</name>
</gene>
<dbReference type="RefSeq" id="WP_166761375.1">
    <property type="nucleotide sequence ID" value="NZ_BMCJ01000003.1"/>
</dbReference>
<dbReference type="Proteomes" id="UP000619534">
    <property type="component" value="Unassembled WGS sequence"/>
</dbReference>
<reference evidence="2" key="1">
    <citation type="journal article" date="2019" name="Int. J. Syst. Evol. Microbiol.">
        <title>The Global Catalogue of Microorganisms (GCM) 10K type strain sequencing project: providing services to taxonomists for standard genome sequencing and annotation.</title>
        <authorList>
            <consortium name="The Broad Institute Genomics Platform"/>
            <consortium name="The Broad Institute Genome Sequencing Center for Infectious Disease"/>
            <person name="Wu L."/>
            <person name="Ma J."/>
        </authorList>
    </citation>
    <scope>NUCLEOTIDE SEQUENCE [LARGE SCALE GENOMIC DNA]</scope>
    <source>
        <strain evidence="2">CCM 7282</strain>
    </source>
</reference>
<name>A0ABQ1NZS5_9BACI</name>
<accession>A0ABQ1NZS5</accession>
<evidence type="ECO:0000313" key="1">
    <source>
        <dbReference type="EMBL" id="GGC87887.1"/>
    </source>
</evidence>